<evidence type="ECO:0008006" key="4">
    <source>
        <dbReference type="Google" id="ProtNLM"/>
    </source>
</evidence>
<sequence>MDFLLEALTNWLKEMLVGGIMSNLSGMFDSVNQQVADISVQVGQTPQGWNGSIFSMIENLSNSIMVPIAGVILAIVMTVDLIQMIADKNNLHDVDTWMIFKWVFKSAAAILIVTNTWNIVMGVFDMAQSVVAQAAGIINSDASIDISSVMTDLEPRLMEMDLGPLFGLWFQSLFIGITMWALYICIFIVIYGRMIEIYRASRSTAFYPKAVRGHFGNPALASR</sequence>
<feature type="transmembrane region" description="Helical" evidence="1">
    <location>
        <begin position="168"/>
        <end position="192"/>
    </location>
</feature>
<dbReference type="InterPro" id="IPR045798">
    <property type="entry name" value="TrbL_Firmicutes"/>
</dbReference>
<evidence type="ECO:0000313" key="3">
    <source>
        <dbReference type="Proteomes" id="UP000286271"/>
    </source>
</evidence>
<dbReference type="Proteomes" id="UP000286271">
    <property type="component" value="Unassembled WGS sequence"/>
</dbReference>
<dbReference type="EMBL" id="QSKW01000001">
    <property type="protein sequence ID" value="RHF00547.1"/>
    <property type="molecule type" value="Genomic_DNA"/>
</dbReference>
<protein>
    <recommendedName>
        <fullName evidence="4">Conjugal transfer protein</fullName>
    </recommendedName>
</protein>
<keyword evidence="1" id="KW-1133">Transmembrane helix</keyword>
<gene>
    <name evidence="2" type="ORF">DW707_01335</name>
</gene>
<proteinExistence type="predicted"/>
<feature type="transmembrane region" description="Helical" evidence="1">
    <location>
        <begin position="64"/>
        <end position="82"/>
    </location>
</feature>
<dbReference type="AlphaFoldDB" id="A0A3R6J6X6"/>
<feature type="transmembrane region" description="Helical" evidence="1">
    <location>
        <begin position="102"/>
        <end position="120"/>
    </location>
</feature>
<evidence type="ECO:0000313" key="2">
    <source>
        <dbReference type="EMBL" id="RHF00547.1"/>
    </source>
</evidence>
<reference evidence="2 3" key="1">
    <citation type="submission" date="2018-08" db="EMBL/GenBank/DDBJ databases">
        <title>A genome reference for cultivated species of the human gut microbiota.</title>
        <authorList>
            <person name="Zou Y."/>
            <person name="Xue W."/>
            <person name="Luo G."/>
        </authorList>
    </citation>
    <scope>NUCLEOTIDE SEQUENCE [LARGE SCALE GENOMIC DNA]</scope>
    <source>
        <strain evidence="2 3">AM27-11</strain>
    </source>
</reference>
<keyword evidence="1" id="KW-0812">Transmembrane</keyword>
<organism evidence="2 3">
    <name type="scientific">Roseburia inulinivorans</name>
    <dbReference type="NCBI Taxonomy" id="360807"/>
    <lineage>
        <taxon>Bacteria</taxon>
        <taxon>Bacillati</taxon>
        <taxon>Bacillota</taxon>
        <taxon>Clostridia</taxon>
        <taxon>Lachnospirales</taxon>
        <taxon>Lachnospiraceae</taxon>
        <taxon>Roseburia</taxon>
    </lineage>
</organism>
<evidence type="ECO:0000256" key="1">
    <source>
        <dbReference type="SAM" id="Phobius"/>
    </source>
</evidence>
<keyword evidence="1" id="KW-0472">Membrane</keyword>
<comment type="caution">
    <text evidence="2">The sequence shown here is derived from an EMBL/GenBank/DDBJ whole genome shotgun (WGS) entry which is preliminary data.</text>
</comment>
<name>A0A3R6J6X6_9FIRM</name>
<accession>A0A3R6J6X6</accession>
<dbReference type="Pfam" id="PF19478">
    <property type="entry name" value="TrbL_2"/>
    <property type="match status" value="1"/>
</dbReference>